<reference evidence="2" key="1">
    <citation type="submission" date="2021-01" db="EMBL/GenBank/DDBJ databases">
        <authorList>
            <person name="Kaushik A."/>
        </authorList>
    </citation>
    <scope>NUCLEOTIDE SEQUENCE</scope>
    <source>
        <strain evidence="2">AG1-1C</strain>
    </source>
</reference>
<feature type="domain" description="F-box" evidence="1">
    <location>
        <begin position="79"/>
        <end position="143"/>
    </location>
</feature>
<evidence type="ECO:0000313" key="2">
    <source>
        <dbReference type="EMBL" id="CAE6443874.1"/>
    </source>
</evidence>
<organism evidence="2 3">
    <name type="scientific">Rhizoctonia solani</name>
    <dbReference type="NCBI Taxonomy" id="456999"/>
    <lineage>
        <taxon>Eukaryota</taxon>
        <taxon>Fungi</taxon>
        <taxon>Dikarya</taxon>
        <taxon>Basidiomycota</taxon>
        <taxon>Agaricomycotina</taxon>
        <taxon>Agaricomycetes</taxon>
        <taxon>Cantharellales</taxon>
        <taxon>Ceratobasidiaceae</taxon>
        <taxon>Rhizoctonia</taxon>
    </lineage>
</organism>
<comment type="caution">
    <text evidence="2">The sequence shown here is derived from an EMBL/GenBank/DDBJ whole genome shotgun (WGS) entry which is preliminary data.</text>
</comment>
<dbReference type="AlphaFoldDB" id="A0A8H3AZE2"/>
<gene>
    <name evidence="2" type="ORF">RDB_LOCUS134675</name>
</gene>
<dbReference type="InterPro" id="IPR001810">
    <property type="entry name" value="F-box_dom"/>
</dbReference>
<protein>
    <recommendedName>
        <fullName evidence="1">F-box domain-containing protein</fullName>
    </recommendedName>
</protein>
<dbReference type="Pfam" id="PF12937">
    <property type="entry name" value="F-box-like"/>
    <property type="match status" value="1"/>
</dbReference>
<dbReference type="Proteomes" id="UP000663846">
    <property type="component" value="Unassembled WGS sequence"/>
</dbReference>
<name>A0A8H3AZE2_9AGAM</name>
<proteinExistence type="predicted"/>
<sequence>MLDELIASSNLLHAALERYWAACLTIQRSYTQGDKHHTTSELALRMDSEAEFAASLEVKLQEAKAAIEWSRNRSRYIAINDLPSEVLAHIFHLVLSSQPCAKKDYLYVKTDVDMVYPVTLSHVCSYWRKITFGTVTLWSHIDISTSATLNQRCLNRLAQLHLDHAGQTPVELHVFDSRGYPASPFGRYDPLHALITQLLSRTFSFNLDANQTYDCAIHGGILSTLLEGSVAGKLVQITMRHGNIGHSVIRGKDDLNSNPEDVRVDLSTEQLDVLLSSVSILRLERMYSLWNSRAYQGLVELRLKGMYSSIYITEVELVGILRSSPGLRVLELGIEIDDPLPIDAQVTEVFLESLEALDVSQTRCYWYATLLRWLTPGPKALQLILHRGRYQGLEVKRSLGPFLSRSYVTRVYETGLKILHIIELLELCPNLQELAISRIDAHIPDPLRVEDIGGTALAHLDHLYITGVQIHIEDIVTLLSIPTFAVKRVVFYDCTLLGGGSLVTRNQGDTQLEELYRNNPDVEFIQWTDIPSPIKGWNAFE</sequence>
<dbReference type="EMBL" id="CAJMWS010000434">
    <property type="protein sequence ID" value="CAE6443874.1"/>
    <property type="molecule type" value="Genomic_DNA"/>
</dbReference>
<dbReference type="Gene3D" id="1.20.1280.50">
    <property type="match status" value="1"/>
</dbReference>
<evidence type="ECO:0000313" key="3">
    <source>
        <dbReference type="Proteomes" id="UP000663846"/>
    </source>
</evidence>
<accession>A0A8H3AZE2</accession>
<evidence type="ECO:0000259" key="1">
    <source>
        <dbReference type="Pfam" id="PF12937"/>
    </source>
</evidence>